<organism evidence="2 3">
    <name type="scientific">Nonomuraea endophytica</name>
    <dbReference type="NCBI Taxonomy" id="714136"/>
    <lineage>
        <taxon>Bacteria</taxon>
        <taxon>Bacillati</taxon>
        <taxon>Actinomycetota</taxon>
        <taxon>Actinomycetes</taxon>
        <taxon>Streptosporangiales</taxon>
        <taxon>Streptosporangiaceae</taxon>
        <taxon>Nonomuraea</taxon>
    </lineage>
</organism>
<dbReference type="SUPFAM" id="SSF50475">
    <property type="entry name" value="FMN-binding split barrel"/>
    <property type="match status" value="1"/>
</dbReference>
<proteinExistence type="predicted"/>
<feature type="domain" description="Pyridoxamine 5'-phosphate oxidase N-terminal" evidence="1">
    <location>
        <begin position="9"/>
        <end position="95"/>
    </location>
</feature>
<dbReference type="InterPro" id="IPR011576">
    <property type="entry name" value="Pyridox_Oxase_N"/>
</dbReference>
<evidence type="ECO:0000313" key="3">
    <source>
        <dbReference type="Proteomes" id="UP000568380"/>
    </source>
</evidence>
<dbReference type="Proteomes" id="UP000568380">
    <property type="component" value="Unassembled WGS sequence"/>
</dbReference>
<reference evidence="2 3" key="1">
    <citation type="submission" date="2020-08" db="EMBL/GenBank/DDBJ databases">
        <title>Genomic Encyclopedia of Type Strains, Phase IV (KMG-IV): sequencing the most valuable type-strain genomes for metagenomic binning, comparative biology and taxonomic classification.</title>
        <authorList>
            <person name="Goeker M."/>
        </authorList>
    </citation>
    <scope>NUCLEOTIDE SEQUENCE [LARGE SCALE GENOMIC DNA]</scope>
    <source>
        <strain evidence="2 3">DSM 45385</strain>
    </source>
</reference>
<dbReference type="Gene3D" id="2.30.110.10">
    <property type="entry name" value="Electron Transport, Fmn-binding Protein, Chain A"/>
    <property type="match status" value="1"/>
</dbReference>
<dbReference type="Pfam" id="PF01243">
    <property type="entry name" value="PNPOx_N"/>
    <property type="match status" value="1"/>
</dbReference>
<sequence>MNDDLAAMARSIIDANVYVTLATADQDGTPWANPVFFAHDGYRDFYWVSSPETVHSRNLAVRPRLGMVVFDSRVTPGSGQAVYMSATARQVTDLEPALAVYPGDPSRGGRPMSPEYLSAPNPYRLYVASADDHHVLCPRATGVPCSPHGLSHDHRIAVTP</sequence>
<evidence type="ECO:0000259" key="1">
    <source>
        <dbReference type="Pfam" id="PF01243"/>
    </source>
</evidence>
<gene>
    <name evidence="2" type="ORF">HNR40_003818</name>
</gene>
<name>A0A7W8A2L5_9ACTN</name>
<dbReference type="RefSeq" id="WP_221340516.1">
    <property type="nucleotide sequence ID" value="NZ_JACHIN010000004.1"/>
</dbReference>
<dbReference type="InterPro" id="IPR012349">
    <property type="entry name" value="Split_barrel_FMN-bd"/>
</dbReference>
<dbReference type="EMBL" id="JACHIN010000004">
    <property type="protein sequence ID" value="MBB5078343.1"/>
    <property type="molecule type" value="Genomic_DNA"/>
</dbReference>
<accession>A0A7W8A2L5</accession>
<keyword evidence="3" id="KW-1185">Reference proteome</keyword>
<dbReference type="AlphaFoldDB" id="A0A7W8A2L5"/>
<comment type="caution">
    <text evidence="2">The sequence shown here is derived from an EMBL/GenBank/DDBJ whole genome shotgun (WGS) entry which is preliminary data.</text>
</comment>
<evidence type="ECO:0000313" key="2">
    <source>
        <dbReference type="EMBL" id="MBB5078343.1"/>
    </source>
</evidence>
<protein>
    <recommendedName>
        <fullName evidence="1">Pyridoxamine 5'-phosphate oxidase N-terminal domain-containing protein</fullName>
    </recommendedName>
</protein>